<keyword evidence="4" id="KW-1133">Transmembrane helix</keyword>
<dbReference type="PANTHER" id="PTHR44196">
    <property type="entry name" value="DEHYDROGENASE/REDUCTASE SDR FAMILY MEMBER 7B"/>
    <property type="match status" value="1"/>
</dbReference>
<dbReference type="RefSeq" id="WP_149682265.1">
    <property type="nucleotide sequence ID" value="NZ_FNBI01000003.1"/>
</dbReference>
<proteinExistence type="inferred from homology"/>
<dbReference type="InterPro" id="IPR020904">
    <property type="entry name" value="Sc_DH/Rdtase_CS"/>
</dbReference>
<evidence type="ECO:0000313" key="7">
    <source>
        <dbReference type="Proteomes" id="UP000323502"/>
    </source>
</evidence>
<keyword evidence="7" id="KW-1185">Reference proteome</keyword>
<dbReference type="OrthoDB" id="9781689at2"/>
<evidence type="ECO:0000313" key="8">
    <source>
        <dbReference type="Proteomes" id="UP000436801"/>
    </source>
</evidence>
<reference evidence="5 8" key="2">
    <citation type="submission" date="2019-12" db="EMBL/GenBank/DDBJ databases">
        <authorList>
            <person name="Zheng J."/>
        </authorList>
    </citation>
    <scope>NUCLEOTIDE SEQUENCE [LARGE SCALE GENOMIC DNA]</scope>
    <source>
        <strain evidence="5 8">DSM 27347</strain>
    </source>
</reference>
<dbReference type="PROSITE" id="PS00061">
    <property type="entry name" value="ADH_SHORT"/>
    <property type="match status" value="1"/>
</dbReference>
<reference evidence="6 7" key="1">
    <citation type="submission" date="2016-10" db="EMBL/GenBank/DDBJ databases">
        <authorList>
            <person name="Varghese N."/>
            <person name="Submissions S."/>
        </authorList>
    </citation>
    <scope>NUCLEOTIDE SEQUENCE [LARGE SCALE GENOMIC DNA]</scope>
    <source>
        <strain evidence="6 7">S7-754</strain>
    </source>
</reference>
<evidence type="ECO:0000256" key="4">
    <source>
        <dbReference type="SAM" id="Phobius"/>
    </source>
</evidence>
<dbReference type="Pfam" id="PF00106">
    <property type="entry name" value="adh_short"/>
    <property type="match status" value="1"/>
</dbReference>
<organism evidence="6 7">
    <name type="scientific">Sphingomonas carotinifaciens</name>
    <dbReference type="NCBI Taxonomy" id="1166323"/>
    <lineage>
        <taxon>Bacteria</taxon>
        <taxon>Pseudomonadati</taxon>
        <taxon>Pseudomonadota</taxon>
        <taxon>Alphaproteobacteria</taxon>
        <taxon>Sphingomonadales</taxon>
        <taxon>Sphingomonadaceae</taxon>
        <taxon>Sphingomonas</taxon>
    </lineage>
</organism>
<dbReference type="EMBL" id="WSUT01000005">
    <property type="protein sequence ID" value="MWC43447.1"/>
    <property type="molecule type" value="Genomic_DNA"/>
</dbReference>
<gene>
    <name evidence="5" type="ORF">GQR91_07225</name>
    <name evidence="6" type="ORF">SAMN05216557_103377</name>
</gene>
<keyword evidence="2" id="KW-0560">Oxidoreductase</keyword>
<dbReference type="InterPro" id="IPR036291">
    <property type="entry name" value="NAD(P)-bd_dom_sf"/>
</dbReference>
<name>A0A1G7L4I1_9SPHN</name>
<dbReference type="Proteomes" id="UP000323502">
    <property type="component" value="Unassembled WGS sequence"/>
</dbReference>
<dbReference type="EMBL" id="FNBI01000003">
    <property type="protein sequence ID" value="SDF44365.1"/>
    <property type="molecule type" value="Genomic_DNA"/>
</dbReference>
<dbReference type="AlphaFoldDB" id="A0A1G7L4I1"/>
<dbReference type="GO" id="GO:0016491">
    <property type="term" value="F:oxidoreductase activity"/>
    <property type="evidence" value="ECO:0007669"/>
    <property type="project" value="UniProtKB-KW"/>
</dbReference>
<keyword evidence="4" id="KW-0812">Transmembrane</keyword>
<protein>
    <submittedName>
        <fullName evidence="5">SDR family oxidoreductase</fullName>
    </submittedName>
    <submittedName>
        <fullName evidence="6">Short-chain dehydrogenase</fullName>
    </submittedName>
</protein>
<evidence type="ECO:0000313" key="6">
    <source>
        <dbReference type="EMBL" id="SDF44365.1"/>
    </source>
</evidence>
<dbReference type="GO" id="GO:0016020">
    <property type="term" value="C:membrane"/>
    <property type="evidence" value="ECO:0007669"/>
    <property type="project" value="TreeGrafter"/>
</dbReference>
<dbReference type="NCBIfam" id="NF004792">
    <property type="entry name" value="PRK06139.1"/>
    <property type="match status" value="1"/>
</dbReference>
<evidence type="ECO:0000256" key="1">
    <source>
        <dbReference type="ARBA" id="ARBA00006484"/>
    </source>
</evidence>
<comment type="similarity">
    <text evidence="1 3">Belongs to the short-chain dehydrogenases/reductases (SDR) family.</text>
</comment>
<evidence type="ECO:0000313" key="5">
    <source>
        <dbReference type="EMBL" id="MWC43447.1"/>
    </source>
</evidence>
<accession>A0A1G7L4I1</accession>
<keyword evidence="4" id="KW-0472">Membrane</keyword>
<sequence>MTRNHPTKVVITGASSGIGAATAEAFAARGAQLVLAARNKGALDLVAERCRAAGGEALVIPTDVTDAAAVQALATRAREHLGGIDLWFSNVGIGAVGQYHAVPMEAHRQVIEANLIGHMHDAHAVLPIFLEQKRGIFVNMISIGGFLAAPWAAAYAASKFGLRGFSEALRGEVSEYRHIHICDVYPTFVDTPAIAHAGNYTGGKTSVPPGVLDPRTVAKAVVRLADRPRNTTAVGAPAAFMKITQFATPNLSAAMMNGFMGRYFARADPVPVTGGNLFAPPADDGAVDGGFRRPEQRRAGMVVAGAGVALLAGWLVARRGSGGDDGRSKQLPVRLE</sequence>
<dbReference type="InterPro" id="IPR002347">
    <property type="entry name" value="SDR_fam"/>
</dbReference>
<dbReference type="PRINTS" id="PR00081">
    <property type="entry name" value="GDHRDH"/>
</dbReference>
<dbReference type="PANTHER" id="PTHR44196:SF1">
    <property type="entry name" value="DEHYDROGENASE_REDUCTASE SDR FAMILY MEMBER 7B"/>
    <property type="match status" value="1"/>
</dbReference>
<dbReference type="Gene3D" id="3.40.50.720">
    <property type="entry name" value="NAD(P)-binding Rossmann-like Domain"/>
    <property type="match status" value="1"/>
</dbReference>
<dbReference type="Proteomes" id="UP000436801">
    <property type="component" value="Unassembled WGS sequence"/>
</dbReference>
<dbReference type="PRINTS" id="PR00080">
    <property type="entry name" value="SDRFAMILY"/>
</dbReference>
<evidence type="ECO:0000256" key="2">
    <source>
        <dbReference type="ARBA" id="ARBA00023002"/>
    </source>
</evidence>
<feature type="transmembrane region" description="Helical" evidence="4">
    <location>
        <begin position="136"/>
        <end position="157"/>
    </location>
</feature>
<evidence type="ECO:0000256" key="3">
    <source>
        <dbReference type="RuleBase" id="RU000363"/>
    </source>
</evidence>
<dbReference type="SUPFAM" id="SSF51735">
    <property type="entry name" value="NAD(P)-binding Rossmann-fold domains"/>
    <property type="match status" value="1"/>
</dbReference>